<evidence type="ECO:0000256" key="3">
    <source>
        <dbReference type="ARBA" id="ARBA00022729"/>
    </source>
</evidence>
<protein>
    <recommendedName>
        <fullName evidence="5">Periplasmic binding protein domain-containing protein</fullName>
    </recommendedName>
</protein>
<dbReference type="Pfam" id="PF13407">
    <property type="entry name" value="Peripla_BP_4"/>
    <property type="match status" value="1"/>
</dbReference>
<evidence type="ECO:0000256" key="4">
    <source>
        <dbReference type="SAM" id="SignalP"/>
    </source>
</evidence>
<feature type="domain" description="Periplasmic binding protein" evidence="5">
    <location>
        <begin position="38"/>
        <end position="300"/>
    </location>
</feature>
<accession>A0A0D0H326</accession>
<keyword evidence="3 4" id="KW-0732">Signal</keyword>
<evidence type="ECO:0000313" key="7">
    <source>
        <dbReference type="Proteomes" id="UP000032120"/>
    </source>
</evidence>
<comment type="similarity">
    <text evidence="2">Belongs to the bacterial solute-binding protein 2 family.</text>
</comment>
<feature type="signal peptide" evidence="4">
    <location>
        <begin position="1"/>
        <end position="20"/>
    </location>
</feature>
<feature type="chain" id="PRO_5002211164" description="Periplasmic binding protein domain-containing protein" evidence="4">
    <location>
        <begin position="21"/>
        <end position="358"/>
    </location>
</feature>
<dbReference type="InterPro" id="IPR025997">
    <property type="entry name" value="SBP_2_dom"/>
</dbReference>
<dbReference type="Proteomes" id="UP000032120">
    <property type="component" value="Unassembled WGS sequence"/>
</dbReference>
<comment type="caution">
    <text evidence="6">The sequence shown here is derived from an EMBL/GenBank/DDBJ whole genome shotgun (WGS) entry which is preliminary data.</text>
</comment>
<dbReference type="Gene3D" id="3.40.50.2300">
    <property type="match status" value="2"/>
</dbReference>
<proteinExistence type="inferred from homology"/>
<keyword evidence="7" id="KW-1185">Reference proteome</keyword>
<dbReference type="GO" id="GO:0030313">
    <property type="term" value="C:cell envelope"/>
    <property type="evidence" value="ECO:0007669"/>
    <property type="project" value="UniProtKB-SubCell"/>
</dbReference>
<dbReference type="InterPro" id="IPR028082">
    <property type="entry name" value="Peripla_BP_I"/>
</dbReference>
<dbReference type="SUPFAM" id="SSF53822">
    <property type="entry name" value="Periplasmic binding protein-like I"/>
    <property type="match status" value="1"/>
</dbReference>
<comment type="subcellular location">
    <subcellularLocation>
        <location evidence="1">Cell envelope</location>
    </subcellularLocation>
</comment>
<gene>
    <name evidence="6" type="ORF">SD72_15055</name>
</gene>
<organism evidence="6 7">
    <name type="scientific">Leucobacter komagatae</name>
    <dbReference type="NCBI Taxonomy" id="55969"/>
    <lineage>
        <taxon>Bacteria</taxon>
        <taxon>Bacillati</taxon>
        <taxon>Actinomycetota</taxon>
        <taxon>Actinomycetes</taxon>
        <taxon>Micrococcales</taxon>
        <taxon>Microbacteriaceae</taxon>
        <taxon>Leucobacter</taxon>
    </lineage>
</organism>
<dbReference type="CDD" id="cd01536">
    <property type="entry name" value="PBP1_ABC_sugar_binding-like"/>
    <property type="match status" value="1"/>
</dbReference>
<reference evidence="6 7" key="1">
    <citation type="submission" date="2015-01" db="EMBL/GenBank/DDBJ databases">
        <title>Draft genome sequence of Leucobacter komagatae strain VKM ST2845.</title>
        <authorList>
            <person name="Karlyshev A.V."/>
            <person name="Kudryashova E.B."/>
        </authorList>
    </citation>
    <scope>NUCLEOTIDE SEQUENCE [LARGE SCALE GENOMIC DNA]</scope>
    <source>
        <strain evidence="6 7">VKM ST2845</strain>
    </source>
</reference>
<dbReference type="AlphaFoldDB" id="A0A0D0H326"/>
<dbReference type="GO" id="GO:0030246">
    <property type="term" value="F:carbohydrate binding"/>
    <property type="evidence" value="ECO:0007669"/>
    <property type="project" value="UniProtKB-ARBA"/>
</dbReference>
<evidence type="ECO:0000256" key="1">
    <source>
        <dbReference type="ARBA" id="ARBA00004196"/>
    </source>
</evidence>
<sequence>MVGAVSLLLGASLVALTGCASGSDGGGGSQSSGGTGVFANKGMDYFFFAMQSEAIQRKSEELGYKFSTTDAKHDSSQQFNDAKSLLVQKPAFLIVDPVDSAAWGPVIEQANRDKIPFGIVDTPITTGRADFQVAFDNRLAGEMAAEEIVKGLKAKYGEPKGKVLNGYGALSSSAWKARKEGFDEVLAQYPDVQVIERPTEGAETTARQVTDATLSEHPDLDAAHAPSDSITRGIITAIKSKGKLKPRGEDGHIIITTIDGEPQALNWYREGIIDASVSQDPVAYGQIAVEMLTEYVAKGKDIPLGEYVDEKYYWETAVIEDTANGPTMTIPPYVIAEDNVEDSRQWANLVTTEWGQKQ</sequence>
<evidence type="ECO:0000313" key="6">
    <source>
        <dbReference type="EMBL" id="KIP51510.1"/>
    </source>
</evidence>
<evidence type="ECO:0000259" key="5">
    <source>
        <dbReference type="Pfam" id="PF13407"/>
    </source>
</evidence>
<dbReference type="EMBL" id="JXSQ01000033">
    <property type="protein sequence ID" value="KIP51510.1"/>
    <property type="molecule type" value="Genomic_DNA"/>
</dbReference>
<dbReference type="PANTHER" id="PTHR46847:SF1">
    <property type="entry name" value="D-ALLOSE-BINDING PERIPLASMIC PROTEIN-RELATED"/>
    <property type="match status" value="1"/>
</dbReference>
<dbReference type="PANTHER" id="PTHR46847">
    <property type="entry name" value="D-ALLOSE-BINDING PERIPLASMIC PROTEIN-RELATED"/>
    <property type="match status" value="1"/>
</dbReference>
<name>A0A0D0H326_9MICO</name>
<evidence type="ECO:0000256" key="2">
    <source>
        <dbReference type="ARBA" id="ARBA00007639"/>
    </source>
</evidence>